<keyword evidence="1" id="KW-0472">Membrane</keyword>
<dbReference type="GO" id="GO:0098826">
    <property type="term" value="C:endoplasmic reticulum tubular network membrane"/>
    <property type="evidence" value="ECO:0007669"/>
    <property type="project" value="UniProtKB-UniRule"/>
</dbReference>
<protein>
    <recommendedName>
        <fullName evidence="1">Endoplasmic reticulum junction formation protein lunapark</fullName>
    </recommendedName>
</protein>
<evidence type="ECO:0000313" key="5">
    <source>
        <dbReference type="Proteomes" id="UP001304895"/>
    </source>
</evidence>
<keyword evidence="1" id="KW-0863">Zinc-finger</keyword>
<comment type="subcellular location">
    <subcellularLocation>
        <location evidence="1">Endoplasmic reticulum membrane</location>
        <topology evidence="1">Multi-pass membrane protein</topology>
    </subcellularLocation>
</comment>
<dbReference type="PANTHER" id="PTHR22166:SF12">
    <property type="entry name" value="ENDOPLASMIC RETICULUM JUNCTION FORMATION PROTEIN LUNAPARK"/>
    <property type="match status" value="1"/>
</dbReference>
<keyword evidence="1" id="KW-0256">Endoplasmic reticulum</keyword>
<dbReference type="InterPro" id="IPR040115">
    <property type="entry name" value="Lnp"/>
</dbReference>
<accession>A0AAN6ZDJ0</accession>
<reference evidence="4" key="2">
    <citation type="submission" date="2023-05" db="EMBL/GenBank/DDBJ databases">
        <authorList>
            <consortium name="Lawrence Berkeley National Laboratory"/>
            <person name="Steindorff A."/>
            <person name="Hensen N."/>
            <person name="Bonometti L."/>
            <person name="Westerberg I."/>
            <person name="Brannstrom I.O."/>
            <person name="Guillou S."/>
            <person name="Cros-Aarteil S."/>
            <person name="Calhoun S."/>
            <person name="Haridas S."/>
            <person name="Kuo A."/>
            <person name="Mondo S."/>
            <person name="Pangilinan J."/>
            <person name="Riley R."/>
            <person name="Labutti K."/>
            <person name="Andreopoulos B."/>
            <person name="Lipzen A."/>
            <person name="Chen C."/>
            <person name="Yanf M."/>
            <person name="Daum C."/>
            <person name="Ng V."/>
            <person name="Clum A."/>
            <person name="Ohm R."/>
            <person name="Martin F."/>
            <person name="Silar P."/>
            <person name="Natvig D."/>
            <person name="Lalanne C."/>
            <person name="Gautier V."/>
            <person name="Ament-Velasquez S.L."/>
            <person name="Kruys A."/>
            <person name="Hutchinson M.I."/>
            <person name="Powell A.J."/>
            <person name="Barry K."/>
            <person name="Miller A.N."/>
            <person name="Grigoriev I.V."/>
            <person name="Debuchy R."/>
            <person name="Gladieux P."/>
            <person name="Thoren M.H."/>
            <person name="Johannesson H."/>
        </authorList>
    </citation>
    <scope>NUCLEOTIDE SEQUENCE</scope>
    <source>
        <strain evidence="4">CBS 123565</strain>
    </source>
</reference>
<dbReference type="GO" id="GO:1903373">
    <property type="term" value="P:positive regulation of endoplasmic reticulum tubular network organization"/>
    <property type="evidence" value="ECO:0007669"/>
    <property type="project" value="UniProtKB-UniRule"/>
</dbReference>
<dbReference type="InterPro" id="IPR019273">
    <property type="entry name" value="Lunapark_Znf"/>
</dbReference>
<gene>
    <name evidence="4" type="ORF">BT67DRAFT_52275</name>
</gene>
<feature type="compositionally biased region" description="Basic and acidic residues" evidence="2">
    <location>
        <begin position="153"/>
        <end position="168"/>
    </location>
</feature>
<dbReference type="GO" id="GO:0008270">
    <property type="term" value="F:zinc ion binding"/>
    <property type="evidence" value="ECO:0007669"/>
    <property type="project" value="UniProtKB-KW"/>
</dbReference>
<comment type="similarity">
    <text evidence="1">Belongs to the lunapark family.</text>
</comment>
<comment type="caution">
    <text evidence="1">Lacks conserved residue(s) required for the propagation of feature annotation.</text>
</comment>
<comment type="function">
    <text evidence="1">Plays a role in determining ER morphology.</text>
</comment>
<name>A0AAN6ZDJ0_9PEZI</name>
<keyword evidence="1" id="KW-0862">Zinc</keyword>
<evidence type="ECO:0000313" key="4">
    <source>
        <dbReference type="EMBL" id="KAK4133494.1"/>
    </source>
</evidence>
<keyword evidence="1" id="KW-0479">Metal-binding</keyword>
<comment type="caution">
    <text evidence="4">The sequence shown here is derived from an EMBL/GenBank/DDBJ whole genome shotgun (WGS) entry which is preliminary data.</text>
</comment>
<proteinExistence type="inferred from homology"/>
<keyword evidence="1" id="KW-0812">Transmembrane</keyword>
<dbReference type="GO" id="GO:0071788">
    <property type="term" value="P:endoplasmic reticulum tubular network maintenance"/>
    <property type="evidence" value="ECO:0007669"/>
    <property type="project" value="UniProtKB-UniRule"/>
</dbReference>
<reference evidence="4" key="1">
    <citation type="journal article" date="2023" name="Mol. Phylogenet. Evol.">
        <title>Genome-scale phylogeny and comparative genomics of the fungal order Sordariales.</title>
        <authorList>
            <person name="Hensen N."/>
            <person name="Bonometti L."/>
            <person name="Westerberg I."/>
            <person name="Brannstrom I.O."/>
            <person name="Guillou S."/>
            <person name="Cros-Aarteil S."/>
            <person name="Calhoun S."/>
            <person name="Haridas S."/>
            <person name="Kuo A."/>
            <person name="Mondo S."/>
            <person name="Pangilinan J."/>
            <person name="Riley R."/>
            <person name="LaButti K."/>
            <person name="Andreopoulos B."/>
            <person name="Lipzen A."/>
            <person name="Chen C."/>
            <person name="Yan M."/>
            <person name="Daum C."/>
            <person name="Ng V."/>
            <person name="Clum A."/>
            <person name="Steindorff A."/>
            <person name="Ohm R.A."/>
            <person name="Martin F."/>
            <person name="Silar P."/>
            <person name="Natvig D.O."/>
            <person name="Lalanne C."/>
            <person name="Gautier V."/>
            <person name="Ament-Velasquez S.L."/>
            <person name="Kruys A."/>
            <person name="Hutchinson M.I."/>
            <person name="Powell A.J."/>
            <person name="Barry K."/>
            <person name="Miller A.N."/>
            <person name="Grigoriev I.V."/>
            <person name="Debuchy R."/>
            <person name="Gladieux P."/>
            <person name="Hiltunen Thoren M."/>
            <person name="Johannesson H."/>
        </authorList>
    </citation>
    <scope>NUCLEOTIDE SEQUENCE</scope>
    <source>
        <strain evidence="4">CBS 123565</strain>
    </source>
</reference>
<dbReference type="PANTHER" id="PTHR22166">
    <property type="entry name" value="ENDOPLASMIC RETICULUM JUNCTION FORMATION PROTEIN LUNAPARK"/>
    <property type="match status" value="1"/>
</dbReference>
<dbReference type="AlphaFoldDB" id="A0AAN6ZDJ0"/>
<evidence type="ECO:0000256" key="1">
    <source>
        <dbReference type="RuleBase" id="RU367073"/>
    </source>
</evidence>
<keyword evidence="5" id="KW-1185">Reference proteome</keyword>
<dbReference type="Pfam" id="PF10058">
    <property type="entry name" value="Zn_ribbon_10"/>
    <property type="match status" value="1"/>
</dbReference>
<sequence>MVSFWPWAKDESSPASFEKALSALSGKITATQNQLDQNRTKSRRIKVLCTLYIGFAYLVYGIVLMLVVGWRNMGPMEWTGMAGGPILISLARAITTGFFDYRIDKLSSRLKGHQAERAKTIQKLKEATRYDSTLELLEKYGGSENKQKKGRKTGGETDGAEREKERRPQGNHTGRTFLPPPPTANIQRPSTAPGPGTAQPRPLGGFGTRPLPPPNQTDDAHMSAEFAPNAFDERPPSSYMQYPPAAMGPPSDAHWYDRILDTLLGEDETAAKNRIVLICSRCRVVNGQAPPGTKSLSELGMWRCMACGSSNGELDEGERIVREVLGGRVPEIKTGTTDDDASRSSNDLVEVDKDVGEAKSEG</sequence>
<organism evidence="4 5">
    <name type="scientific">Trichocladium antarcticum</name>
    <dbReference type="NCBI Taxonomy" id="1450529"/>
    <lineage>
        <taxon>Eukaryota</taxon>
        <taxon>Fungi</taxon>
        <taxon>Dikarya</taxon>
        <taxon>Ascomycota</taxon>
        <taxon>Pezizomycotina</taxon>
        <taxon>Sordariomycetes</taxon>
        <taxon>Sordariomycetidae</taxon>
        <taxon>Sordariales</taxon>
        <taxon>Chaetomiaceae</taxon>
        <taxon>Trichocladium</taxon>
    </lineage>
</organism>
<comment type="domain">
    <text evidence="1">The C4-type zinc finger motif is necessary both for its ER three-way tubular junction localization and formation.</text>
</comment>
<evidence type="ECO:0000259" key="3">
    <source>
        <dbReference type="Pfam" id="PF10058"/>
    </source>
</evidence>
<dbReference type="EMBL" id="MU853412">
    <property type="protein sequence ID" value="KAK4133494.1"/>
    <property type="molecule type" value="Genomic_DNA"/>
</dbReference>
<feature type="compositionally biased region" description="Basic and acidic residues" evidence="2">
    <location>
        <begin position="350"/>
        <end position="362"/>
    </location>
</feature>
<dbReference type="Proteomes" id="UP001304895">
    <property type="component" value="Unassembled WGS sequence"/>
</dbReference>
<feature type="transmembrane region" description="Helical" evidence="1">
    <location>
        <begin position="47"/>
        <end position="70"/>
    </location>
</feature>
<keyword evidence="1" id="KW-1133">Transmembrane helix</keyword>
<feature type="region of interest" description="Disordered" evidence="2">
    <location>
        <begin position="326"/>
        <end position="362"/>
    </location>
</feature>
<evidence type="ECO:0000256" key="2">
    <source>
        <dbReference type="SAM" id="MobiDB-lite"/>
    </source>
</evidence>
<feature type="domain" description="Lunapark zinc ribbon" evidence="3">
    <location>
        <begin position="255"/>
        <end position="311"/>
    </location>
</feature>
<feature type="region of interest" description="Disordered" evidence="2">
    <location>
        <begin position="138"/>
        <end position="221"/>
    </location>
</feature>